<dbReference type="Pfam" id="PF12728">
    <property type="entry name" value="HTH_17"/>
    <property type="match status" value="2"/>
</dbReference>
<dbReference type="AlphaFoldDB" id="W0I2E1"/>
<evidence type="ECO:0000313" key="3">
    <source>
        <dbReference type="Proteomes" id="UP000019027"/>
    </source>
</evidence>
<evidence type="ECO:0000313" key="2">
    <source>
        <dbReference type="EMBL" id="AHF80189.1"/>
    </source>
</evidence>
<dbReference type="SUPFAM" id="SSF46955">
    <property type="entry name" value="Putative DNA-binding domain"/>
    <property type="match status" value="2"/>
</dbReference>
<dbReference type="InterPro" id="IPR009061">
    <property type="entry name" value="DNA-bd_dom_put_sf"/>
</dbReference>
<feature type="domain" description="Helix-turn-helix" evidence="1">
    <location>
        <begin position="63"/>
        <end position="113"/>
    </location>
</feature>
<accession>W0I2E1</accession>
<dbReference type="RefSeq" id="WP_042680504.1">
    <property type="nucleotide sequence ID" value="NZ_CP006965.1"/>
</dbReference>
<name>W0I2E1_9EURY</name>
<dbReference type="HOGENOM" id="CLU_2091419_0_0_2"/>
<dbReference type="Proteomes" id="UP000019027">
    <property type="component" value="Chromosome"/>
</dbReference>
<dbReference type="GeneID" id="24906329"/>
<gene>
    <name evidence="2" type="ORF">TES1_0803</name>
</gene>
<organism evidence="2 3">
    <name type="scientific">Thermococcus paralvinellae</name>
    <dbReference type="NCBI Taxonomy" id="582419"/>
    <lineage>
        <taxon>Archaea</taxon>
        <taxon>Methanobacteriati</taxon>
        <taxon>Methanobacteriota</taxon>
        <taxon>Thermococci</taxon>
        <taxon>Thermococcales</taxon>
        <taxon>Thermococcaceae</taxon>
        <taxon>Thermococcus</taxon>
    </lineage>
</organism>
<evidence type="ECO:0000259" key="1">
    <source>
        <dbReference type="Pfam" id="PF12728"/>
    </source>
</evidence>
<protein>
    <recommendedName>
        <fullName evidence="1">Helix-turn-helix domain-containing protein</fullName>
    </recommendedName>
</protein>
<dbReference type="EMBL" id="CP006965">
    <property type="protein sequence ID" value="AHF80189.1"/>
    <property type="molecule type" value="Genomic_DNA"/>
</dbReference>
<sequence>MGRTYHTATQLAKLLRVEYSTIKKAIEKGQIKAYRYAGGWYRIPEEEVQRLLHEYGIDPNKDYLRPSQLAAMLNVASDTVVYWIHTGKLHAVKTLSGYYLIPKSEVEKLLSQNKTD</sequence>
<proteinExistence type="predicted"/>
<keyword evidence="3" id="KW-1185">Reference proteome</keyword>
<dbReference type="InterPro" id="IPR010093">
    <property type="entry name" value="SinI_DNA-bd"/>
</dbReference>
<dbReference type="NCBIfam" id="TIGR01764">
    <property type="entry name" value="excise"/>
    <property type="match status" value="2"/>
</dbReference>
<dbReference type="GO" id="GO:0003677">
    <property type="term" value="F:DNA binding"/>
    <property type="evidence" value="ECO:0007669"/>
    <property type="project" value="InterPro"/>
</dbReference>
<dbReference type="KEGG" id="ths:TES1_0803"/>
<dbReference type="OrthoDB" id="316927at2157"/>
<feature type="domain" description="Helix-turn-helix" evidence="1">
    <location>
        <begin position="7"/>
        <end position="52"/>
    </location>
</feature>
<dbReference type="Gene3D" id="1.10.1660.10">
    <property type="match status" value="2"/>
</dbReference>
<reference evidence="2 3" key="1">
    <citation type="journal article" date="2014" name="Int. J. Syst. Evol. Microbiol.">
        <title>Thermococcus paralvinellae sp. nov. and Thermococcus cleftensis sp. nov. of hyperthermophilic heterotrophs from deep-sea hydrothermal vents.</title>
        <authorList>
            <person name="Hensley S.A."/>
            <person name="Jung J.H."/>
            <person name="Park C.S."/>
            <person name="Holden J.F."/>
        </authorList>
    </citation>
    <scope>NUCLEOTIDE SEQUENCE [LARGE SCALE GENOMIC DNA]</scope>
    <source>
        <strain evidence="2 3">ES1</strain>
    </source>
</reference>
<dbReference type="InterPro" id="IPR041657">
    <property type="entry name" value="HTH_17"/>
</dbReference>